<keyword evidence="5 7" id="KW-0949">S-adenosyl-L-methionine</keyword>
<evidence type="ECO:0000256" key="2">
    <source>
        <dbReference type="ARBA" id="ARBA00003015"/>
    </source>
</evidence>
<dbReference type="PANTHER" id="PTHR23417:SF14">
    <property type="entry name" value="PENTACOTRIPEPTIDE-REPEAT REGION OF PRORP DOMAIN-CONTAINING PROTEIN"/>
    <property type="match status" value="1"/>
</dbReference>
<dbReference type="Gene3D" id="3.40.50.150">
    <property type="entry name" value="Vaccinia Virus protein VP39"/>
    <property type="match status" value="1"/>
</dbReference>
<dbReference type="InterPro" id="IPR003358">
    <property type="entry name" value="tRNA_(Gua-N-7)_MeTrfase_Trmb"/>
</dbReference>
<dbReference type="InterPro" id="IPR055361">
    <property type="entry name" value="tRNA_methyltr_TrmB_bact"/>
</dbReference>
<comment type="pathway">
    <text evidence="7">tRNA modification; N(7)-methylguanine-tRNA biosynthesis.</text>
</comment>
<dbReference type="EC" id="2.1.1.33" evidence="7"/>
<proteinExistence type="inferred from homology"/>
<keyword evidence="3 7" id="KW-0489">Methyltransferase</keyword>
<dbReference type="Proteomes" id="UP000713222">
    <property type="component" value="Unassembled WGS sequence"/>
</dbReference>
<dbReference type="AlphaFoldDB" id="A0A964UYC9"/>
<feature type="binding site" evidence="7">
    <location>
        <position position="51"/>
    </location>
    <ligand>
        <name>S-adenosyl-L-methionine</name>
        <dbReference type="ChEBI" id="CHEBI:59789"/>
    </ligand>
</feature>
<dbReference type="SUPFAM" id="SSF53335">
    <property type="entry name" value="S-adenosyl-L-methionine-dependent methyltransferases"/>
    <property type="match status" value="1"/>
</dbReference>
<dbReference type="GO" id="GO:0043527">
    <property type="term" value="C:tRNA methyltransferase complex"/>
    <property type="evidence" value="ECO:0007669"/>
    <property type="project" value="TreeGrafter"/>
</dbReference>
<dbReference type="InterPro" id="IPR029063">
    <property type="entry name" value="SAM-dependent_MTases_sf"/>
</dbReference>
<comment type="caution">
    <text evidence="7">Lacks conserved residue(s) required for the propagation of feature annotation.</text>
</comment>
<name>A0A964UYC9_9PROT</name>
<feature type="binding site" evidence="7">
    <location>
        <position position="125"/>
    </location>
    <ligand>
        <name>S-adenosyl-L-methionine</name>
        <dbReference type="ChEBI" id="CHEBI:59789"/>
    </ligand>
</feature>
<gene>
    <name evidence="7" type="primary">trmB</name>
    <name evidence="8" type="ORF">EBV32_02930</name>
</gene>
<accession>A0A964UYC9</accession>
<feature type="binding site" evidence="7">
    <location>
        <position position="129"/>
    </location>
    <ligand>
        <name>substrate</name>
    </ligand>
</feature>
<evidence type="ECO:0000256" key="5">
    <source>
        <dbReference type="ARBA" id="ARBA00022691"/>
    </source>
</evidence>
<reference evidence="8" key="1">
    <citation type="submission" date="2018-10" db="EMBL/GenBank/DDBJ databases">
        <title>Iterative Subtractive Binning of Freshwater Chronoseries Metagenomes Recovers Nearly Complete Genomes from over Four Hundred Novel Species.</title>
        <authorList>
            <person name="Rodriguez-R L.M."/>
            <person name="Tsementzi D."/>
            <person name="Luo C."/>
            <person name="Konstantinidis K.T."/>
        </authorList>
    </citation>
    <scope>NUCLEOTIDE SEQUENCE</scope>
    <source>
        <strain evidence="8">WB7_6_001</strain>
    </source>
</reference>
<evidence type="ECO:0000313" key="9">
    <source>
        <dbReference type="Proteomes" id="UP000713222"/>
    </source>
</evidence>
<keyword evidence="6 7" id="KW-0819">tRNA processing</keyword>
<evidence type="ECO:0000256" key="4">
    <source>
        <dbReference type="ARBA" id="ARBA00022679"/>
    </source>
</evidence>
<comment type="similarity">
    <text evidence="7">Belongs to the class I-like SAM-binding methyltransferase superfamily. TrmB family.</text>
</comment>
<dbReference type="GO" id="GO:0008176">
    <property type="term" value="F:tRNA (guanine(46)-N7)-methyltransferase activity"/>
    <property type="evidence" value="ECO:0007669"/>
    <property type="project" value="UniProtKB-UniRule"/>
</dbReference>
<sequence>MIEDKKKIFFGRSKSRALSKSKKFFYDNHKKDFLVNFEEIKLVKNKDFVLEIGFGLGENLLFQASTYSKDHFIGVDPFINGVANVVQKAKELNLNNISILDIPVQKVIDSFLDNFFSKVFVLFPDPWMKNRQKKRRLLNYLFLEKILKKMKIKSTLIFITDDQDYFNYVVKEISLLKKKTDAFEYSLTNKHPIVDTKYSNKANKLKKDIYFLNLDKLKNVA</sequence>
<evidence type="ECO:0000256" key="6">
    <source>
        <dbReference type="ARBA" id="ARBA00022694"/>
    </source>
</evidence>
<dbReference type="PANTHER" id="PTHR23417">
    <property type="entry name" value="3-DEOXY-D-MANNO-OCTULOSONIC-ACID TRANSFERASE/TRNA GUANINE-N 7 - -METHYLTRANSFERASE"/>
    <property type="match status" value="1"/>
</dbReference>
<evidence type="ECO:0000256" key="7">
    <source>
        <dbReference type="HAMAP-Rule" id="MF_01057"/>
    </source>
</evidence>
<feature type="binding site" evidence="7">
    <location>
        <position position="161"/>
    </location>
    <ligand>
        <name>substrate</name>
    </ligand>
</feature>
<dbReference type="PROSITE" id="PS51625">
    <property type="entry name" value="SAM_MT_TRMB"/>
    <property type="match status" value="1"/>
</dbReference>
<evidence type="ECO:0000256" key="3">
    <source>
        <dbReference type="ARBA" id="ARBA00022603"/>
    </source>
</evidence>
<comment type="catalytic activity">
    <reaction evidence="1 7">
        <text>guanosine(46) in tRNA + S-adenosyl-L-methionine = N(7)-methylguanosine(46) in tRNA + S-adenosyl-L-homocysteine</text>
        <dbReference type="Rhea" id="RHEA:42708"/>
        <dbReference type="Rhea" id="RHEA-COMP:10188"/>
        <dbReference type="Rhea" id="RHEA-COMP:10189"/>
        <dbReference type="ChEBI" id="CHEBI:57856"/>
        <dbReference type="ChEBI" id="CHEBI:59789"/>
        <dbReference type="ChEBI" id="CHEBI:74269"/>
        <dbReference type="ChEBI" id="CHEBI:74480"/>
        <dbReference type="EC" id="2.1.1.33"/>
    </reaction>
</comment>
<dbReference type="EMBL" id="RGET01000037">
    <property type="protein sequence ID" value="NBN88028.1"/>
    <property type="molecule type" value="Genomic_DNA"/>
</dbReference>
<organism evidence="8 9">
    <name type="scientific">Candidatus Fonsibacter lacus</name>
    <dbReference type="NCBI Taxonomy" id="2576439"/>
    <lineage>
        <taxon>Bacteria</taxon>
        <taxon>Pseudomonadati</taxon>
        <taxon>Pseudomonadota</taxon>
        <taxon>Alphaproteobacteria</taxon>
        <taxon>Candidatus Pelagibacterales</taxon>
        <taxon>Candidatus Pelagibacterales incertae sedis</taxon>
        <taxon>Candidatus Fonsibacter</taxon>
    </lineage>
</organism>
<evidence type="ECO:0000313" key="8">
    <source>
        <dbReference type="EMBL" id="NBN88028.1"/>
    </source>
</evidence>
<dbReference type="Pfam" id="PF02390">
    <property type="entry name" value="Methyltransf_4"/>
    <property type="match status" value="1"/>
</dbReference>
<comment type="caution">
    <text evidence="8">The sequence shown here is derived from an EMBL/GenBank/DDBJ whole genome shotgun (WGS) entry which is preliminary data.</text>
</comment>
<feature type="binding site" evidence="7">
    <location>
        <position position="76"/>
    </location>
    <ligand>
        <name>S-adenosyl-L-methionine</name>
        <dbReference type="ChEBI" id="CHEBI:59789"/>
    </ligand>
</feature>
<dbReference type="HAMAP" id="MF_01057">
    <property type="entry name" value="tRNA_methyltr_TrmB"/>
    <property type="match status" value="1"/>
</dbReference>
<comment type="function">
    <text evidence="2 7">Catalyzes the formation of N(7)-methylguanine at position 46 (m7G46) in tRNA.</text>
</comment>
<protein>
    <recommendedName>
        <fullName evidence="7">tRNA (guanine-N(7)-)-methyltransferase</fullName>
        <ecNumber evidence="7">2.1.1.33</ecNumber>
    </recommendedName>
    <alternativeName>
        <fullName evidence="7">tRNA (guanine(46)-N(7))-methyltransferase</fullName>
    </alternativeName>
    <alternativeName>
        <fullName evidence="7">tRNA(m7G46)-methyltransferase</fullName>
    </alternativeName>
</protein>
<evidence type="ECO:0000256" key="1">
    <source>
        <dbReference type="ARBA" id="ARBA00000142"/>
    </source>
</evidence>
<keyword evidence="4 7" id="KW-0808">Transferase</keyword>